<sequence>MTGVATFGVVGGAGFRAQYFLRIARALPERFRVAGLVVRDAERGREMERRWDVPTFRTLDDLLARTRPDLPDFVVVSVPAAAGADYIRDLAGRGMPVLAETPPAPDLAGLHRLYADLAGTGARVQVAEQYHLHPVNQARLALIREGRLGPVTQATVSFSHLYHAVSLLRLFLGVGYDDAVIRGMRFESPWVAGPTREGPPREDVLVTSERDLAWLDFGDRLGCYDFTANQHRSWIRSNHVSVRGHRGEIFDRRVRVQEPSGTPLDFELTRVNRGEWENAEGYFLQGIMAGDRWVYQNPFAPARLYDDEIAIATCLARMVEHAAGGPGFYGLAQACQDHYLGMMIAQAVRTGETVRTEPQPWAPAPGG</sequence>
<dbReference type="RefSeq" id="WP_092649680.1">
    <property type="nucleotide sequence ID" value="NZ_LT629732.1"/>
</dbReference>
<dbReference type="Pfam" id="PF01408">
    <property type="entry name" value="GFO_IDH_MocA"/>
    <property type="match status" value="1"/>
</dbReference>
<evidence type="ECO:0000313" key="3">
    <source>
        <dbReference type="Proteomes" id="UP000198983"/>
    </source>
</evidence>
<dbReference type="PANTHER" id="PTHR43377">
    <property type="entry name" value="BILIVERDIN REDUCTASE A"/>
    <property type="match status" value="1"/>
</dbReference>
<dbReference type="GO" id="GO:0000166">
    <property type="term" value="F:nucleotide binding"/>
    <property type="evidence" value="ECO:0007669"/>
    <property type="project" value="InterPro"/>
</dbReference>
<name>A0A1H1LB01_9ACTN</name>
<dbReference type="InterPro" id="IPR051450">
    <property type="entry name" value="Gfo/Idh/MocA_Oxidoreductases"/>
</dbReference>
<reference evidence="2 3" key="1">
    <citation type="submission" date="2016-10" db="EMBL/GenBank/DDBJ databases">
        <authorList>
            <person name="de Groot N.N."/>
        </authorList>
    </citation>
    <scope>NUCLEOTIDE SEQUENCE [LARGE SCALE GENOMIC DNA]</scope>
    <source>
        <strain evidence="2 3">DSM 22024</strain>
    </source>
</reference>
<dbReference type="Gene3D" id="3.40.50.720">
    <property type="entry name" value="NAD(P)-binding Rossmann-like Domain"/>
    <property type="match status" value="1"/>
</dbReference>
<accession>A0A1H1LB01</accession>
<organism evidence="2 3">
    <name type="scientific">Actinopolymorpha singaporensis</name>
    <dbReference type="NCBI Taxonomy" id="117157"/>
    <lineage>
        <taxon>Bacteria</taxon>
        <taxon>Bacillati</taxon>
        <taxon>Actinomycetota</taxon>
        <taxon>Actinomycetes</taxon>
        <taxon>Propionibacteriales</taxon>
        <taxon>Actinopolymorphaceae</taxon>
        <taxon>Actinopolymorpha</taxon>
    </lineage>
</organism>
<evidence type="ECO:0000259" key="1">
    <source>
        <dbReference type="Pfam" id="PF01408"/>
    </source>
</evidence>
<dbReference type="Proteomes" id="UP000198983">
    <property type="component" value="Chromosome I"/>
</dbReference>
<keyword evidence="3" id="KW-1185">Reference proteome</keyword>
<dbReference type="AlphaFoldDB" id="A0A1H1LB01"/>
<protein>
    <submittedName>
        <fullName evidence="2">Predicted dehydrogenase</fullName>
    </submittedName>
</protein>
<dbReference type="STRING" id="117157.SAMN04489717_0198"/>
<feature type="domain" description="Gfo/Idh/MocA-like oxidoreductase N-terminal" evidence="1">
    <location>
        <begin position="7"/>
        <end position="127"/>
    </location>
</feature>
<dbReference type="InterPro" id="IPR000683">
    <property type="entry name" value="Gfo/Idh/MocA-like_OxRdtase_N"/>
</dbReference>
<proteinExistence type="predicted"/>
<dbReference type="InterPro" id="IPR036291">
    <property type="entry name" value="NAD(P)-bd_dom_sf"/>
</dbReference>
<dbReference type="EMBL" id="LT629732">
    <property type="protein sequence ID" value="SDR71049.1"/>
    <property type="molecule type" value="Genomic_DNA"/>
</dbReference>
<dbReference type="SUPFAM" id="SSF51735">
    <property type="entry name" value="NAD(P)-binding Rossmann-fold domains"/>
    <property type="match status" value="1"/>
</dbReference>
<dbReference type="OrthoDB" id="9772350at2"/>
<dbReference type="PANTHER" id="PTHR43377:SF2">
    <property type="entry name" value="BINDING ROSSMANN FOLD OXIDOREDUCTASE, PUTATIVE (AFU_ORTHOLOGUE AFUA_4G00560)-RELATED"/>
    <property type="match status" value="1"/>
</dbReference>
<evidence type="ECO:0000313" key="2">
    <source>
        <dbReference type="EMBL" id="SDR71049.1"/>
    </source>
</evidence>
<gene>
    <name evidence="2" type="ORF">SAMN04489717_0198</name>
</gene>